<name>A0A1B6DIL7_9HEMI</name>
<evidence type="ECO:0000313" key="4">
    <source>
        <dbReference type="EMBL" id="JAS25460.1"/>
    </source>
</evidence>
<dbReference type="GO" id="GO:0030214">
    <property type="term" value="P:hyaluronan catabolic process"/>
    <property type="evidence" value="ECO:0007669"/>
    <property type="project" value="TreeGrafter"/>
</dbReference>
<sequence length="107" mass="12582">SRMGYYIFPFCFNSEINPTFCPKNAIDLNNELNWLFSLQTVTLPDLYISHKNLSDEIHAQLLKSRTLEGIRVAQLNNITSIPTYPYITYKYLDNNQLYNDNDLHNNF</sequence>
<evidence type="ECO:0000256" key="3">
    <source>
        <dbReference type="RuleBase" id="RU610713"/>
    </source>
</evidence>
<dbReference type="PANTHER" id="PTHR11769">
    <property type="entry name" value="HYALURONIDASE"/>
    <property type="match status" value="1"/>
</dbReference>
<evidence type="ECO:0000256" key="1">
    <source>
        <dbReference type="ARBA" id="ARBA00008871"/>
    </source>
</evidence>
<dbReference type="InterPro" id="IPR018155">
    <property type="entry name" value="Hyaluronidase"/>
</dbReference>
<dbReference type="SUPFAM" id="SSF51445">
    <property type="entry name" value="(Trans)glycosidases"/>
    <property type="match status" value="1"/>
</dbReference>
<feature type="non-terminal residue" evidence="4">
    <location>
        <position position="1"/>
    </location>
</feature>
<reference evidence="4" key="1">
    <citation type="submission" date="2015-12" db="EMBL/GenBank/DDBJ databases">
        <title>De novo transcriptome assembly of four potential Pierce s Disease insect vectors from Arizona vineyards.</title>
        <authorList>
            <person name="Tassone E.E."/>
        </authorList>
    </citation>
    <scope>NUCLEOTIDE SEQUENCE</scope>
</reference>
<dbReference type="GO" id="GO:0004415">
    <property type="term" value="F:hyalurononglucosaminidase activity"/>
    <property type="evidence" value="ECO:0007669"/>
    <property type="project" value="UniProtKB-UniRule"/>
</dbReference>
<protein>
    <recommendedName>
        <fullName evidence="3">Hyaluronidase</fullName>
        <ecNumber evidence="3">3.2.1.35</ecNumber>
    </recommendedName>
</protein>
<keyword evidence="3" id="KW-0378">Hydrolase</keyword>
<dbReference type="EMBL" id="GEDC01011838">
    <property type="protein sequence ID" value="JAS25460.1"/>
    <property type="molecule type" value="Transcribed_RNA"/>
</dbReference>
<keyword evidence="2" id="KW-1015">Disulfide bond</keyword>
<dbReference type="PANTHER" id="PTHR11769:SF35">
    <property type="entry name" value="HYALURONIDASE"/>
    <property type="match status" value="1"/>
</dbReference>
<dbReference type="Gene3D" id="3.20.20.70">
    <property type="entry name" value="Aldolase class I"/>
    <property type="match status" value="1"/>
</dbReference>
<dbReference type="InterPro" id="IPR017853">
    <property type="entry name" value="GH"/>
</dbReference>
<keyword evidence="3" id="KW-0326">Glycosidase</keyword>
<proteinExistence type="inferred from homology"/>
<evidence type="ECO:0000256" key="2">
    <source>
        <dbReference type="ARBA" id="ARBA00023157"/>
    </source>
</evidence>
<comment type="catalytic activity">
    <reaction evidence="3">
        <text>Random hydrolysis of (1-&gt;4)-linkages between N-acetyl-beta-D-glucosamine and D-glucuronate residues in hyaluronate.</text>
        <dbReference type="EC" id="3.2.1.35"/>
    </reaction>
</comment>
<dbReference type="AlphaFoldDB" id="A0A1B6DIL7"/>
<accession>A0A1B6DIL7</accession>
<dbReference type="EC" id="3.2.1.35" evidence="3"/>
<gene>
    <name evidence="4" type="ORF">g.11764</name>
</gene>
<comment type="similarity">
    <text evidence="1 3">Belongs to the glycosyl hydrolase 56 family.</text>
</comment>
<dbReference type="GO" id="GO:0005975">
    <property type="term" value="P:carbohydrate metabolic process"/>
    <property type="evidence" value="ECO:0007669"/>
    <property type="project" value="InterPro"/>
</dbReference>
<dbReference type="Pfam" id="PF01630">
    <property type="entry name" value="Glyco_hydro_56"/>
    <property type="match status" value="1"/>
</dbReference>
<organism evidence="4">
    <name type="scientific">Clastoptera arizonana</name>
    <name type="common">Arizona spittle bug</name>
    <dbReference type="NCBI Taxonomy" id="38151"/>
    <lineage>
        <taxon>Eukaryota</taxon>
        <taxon>Metazoa</taxon>
        <taxon>Ecdysozoa</taxon>
        <taxon>Arthropoda</taxon>
        <taxon>Hexapoda</taxon>
        <taxon>Insecta</taxon>
        <taxon>Pterygota</taxon>
        <taxon>Neoptera</taxon>
        <taxon>Paraneoptera</taxon>
        <taxon>Hemiptera</taxon>
        <taxon>Auchenorrhyncha</taxon>
        <taxon>Cercopoidea</taxon>
        <taxon>Clastopteridae</taxon>
        <taxon>Clastoptera</taxon>
    </lineage>
</organism>
<dbReference type="InterPro" id="IPR013785">
    <property type="entry name" value="Aldolase_TIM"/>
</dbReference>